<protein>
    <submittedName>
        <fullName evidence="3">NADPH:quinone reductase-like Zn-dependent oxidoreductase</fullName>
    </submittedName>
</protein>
<sequence>MKAALLKSYGDVDQFEIGEIQTPKPGPGEVLIKIEASAVNPFDLILRQGFMAQYIPLPLPAVLGGDAAGIIAAVGEGVTEVAIGDRVVADFAANGKGAHAEFGVVPATSVAKLPAALSFEEGAVLVKAGLTGRQTVDALGVKAGDRVLVSGALGSVGRAAIQYLQQIGAKPVAGVRPERLSEARALAGEAVDITTSPGNPGFDYAISAAAPVAENLIAHVRDRGQVASIVPVPEGAKTDNRVTIHELYHRTDAATLDAVLDAAVRGLLVIPISQTFALEEIGAAQNAVAAGAQGKVVLKHRTENRP</sequence>
<dbReference type="GO" id="GO:0016491">
    <property type="term" value="F:oxidoreductase activity"/>
    <property type="evidence" value="ECO:0007669"/>
    <property type="project" value="InterPro"/>
</dbReference>
<dbReference type="Pfam" id="PF08240">
    <property type="entry name" value="ADH_N"/>
    <property type="match status" value="1"/>
</dbReference>
<dbReference type="AlphaFoldDB" id="A0A7W8XU35"/>
<dbReference type="SUPFAM" id="SSF51735">
    <property type="entry name" value="NAD(P)-binding Rossmann-fold domains"/>
    <property type="match status" value="1"/>
</dbReference>
<dbReference type="SMART" id="SM00829">
    <property type="entry name" value="PKS_ER"/>
    <property type="match status" value="1"/>
</dbReference>
<dbReference type="EMBL" id="JACHBI010000008">
    <property type="protein sequence ID" value="MBB5575623.1"/>
    <property type="molecule type" value="Genomic_DNA"/>
</dbReference>
<dbReference type="RefSeq" id="WP_183938932.1">
    <property type="nucleotide sequence ID" value="NZ_JACHBI010000008.1"/>
</dbReference>
<name>A0A7W8XU35_9HYPH</name>
<reference evidence="3 4" key="1">
    <citation type="submission" date="2020-08" db="EMBL/GenBank/DDBJ databases">
        <title>Genomic Encyclopedia of Type Strains, Phase IV (KMG-V): Genome sequencing to study the core and pangenomes of soil and plant-associated prokaryotes.</title>
        <authorList>
            <person name="Whitman W."/>
        </authorList>
    </citation>
    <scope>NUCLEOTIDE SEQUENCE [LARGE SCALE GENOMIC DNA]</scope>
    <source>
        <strain evidence="3 4">SEMIA 4064</strain>
    </source>
</reference>
<keyword evidence="1" id="KW-0521">NADP</keyword>
<dbReference type="Gene3D" id="3.40.50.720">
    <property type="entry name" value="NAD(P)-binding Rossmann-like Domain"/>
    <property type="match status" value="1"/>
</dbReference>
<dbReference type="CDD" id="cd05289">
    <property type="entry name" value="MDR_like_2"/>
    <property type="match status" value="1"/>
</dbReference>
<dbReference type="InterPro" id="IPR011032">
    <property type="entry name" value="GroES-like_sf"/>
</dbReference>
<accession>A0A7W8XU35</accession>
<organism evidence="3 4">
    <name type="scientific">Rhizobium paranaense</name>
    <dbReference type="NCBI Taxonomy" id="1650438"/>
    <lineage>
        <taxon>Bacteria</taxon>
        <taxon>Pseudomonadati</taxon>
        <taxon>Pseudomonadota</taxon>
        <taxon>Alphaproteobacteria</taxon>
        <taxon>Hyphomicrobiales</taxon>
        <taxon>Rhizobiaceae</taxon>
        <taxon>Rhizobium/Agrobacterium group</taxon>
        <taxon>Rhizobium</taxon>
    </lineage>
</organism>
<evidence type="ECO:0000259" key="2">
    <source>
        <dbReference type="SMART" id="SM00829"/>
    </source>
</evidence>
<dbReference type="InterPro" id="IPR036291">
    <property type="entry name" value="NAD(P)-bd_dom_sf"/>
</dbReference>
<dbReference type="InterPro" id="IPR013154">
    <property type="entry name" value="ADH-like_N"/>
</dbReference>
<dbReference type="SUPFAM" id="SSF50129">
    <property type="entry name" value="GroES-like"/>
    <property type="match status" value="1"/>
</dbReference>
<proteinExistence type="predicted"/>
<dbReference type="PANTHER" id="PTHR44154:SF1">
    <property type="entry name" value="QUINONE OXIDOREDUCTASE"/>
    <property type="match status" value="1"/>
</dbReference>
<evidence type="ECO:0000256" key="1">
    <source>
        <dbReference type="ARBA" id="ARBA00022857"/>
    </source>
</evidence>
<dbReference type="Proteomes" id="UP000549882">
    <property type="component" value="Unassembled WGS sequence"/>
</dbReference>
<dbReference type="InterPro" id="IPR051603">
    <property type="entry name" value="Zinc-ADH_QOR/CCCR"/>
</dbReference>
<comment type="caution">
    <text evidence="3">The sequence shown here is derived from an EMBL/GenBank/DDBJ whole genome shotgun (WGS) entry which is preliminary data.</text>
</comment>
<dbReference type="InterPro" id="IPR020843">
    <property type="entry name" value="ER"/>
</dbReference>
<dbReference type="Gene3D" id="3.90.180.10">
    <property type="entry name" value="Medium-chain alcohol dehydrogenases, catalytic domain"/>
    <property type="match status" value="1"/>
</dbReference>
<gene>
    <name evidence="3" type="ORF">GGD50_004258</name>
</gene>
<evidence type="ECO:0000313" key="4">
    <source>
        <dbReference type="Proteomes" id="UP000549882"/>
    </source>
</evidence>
<keyword evidence="4" id="KW-1185">Reference proteome</keyword>
<evidence type="ECO:0000313" key="3">
    <source>
        <dbReference type="EMBL" id="MBB5575623.1"/>
    </source>
</evidence>
<dbReference type="PANTHER" id="PTHR44154">
    <property type="entry name" value="QUINONE OXIDOREDUCTASE"/>
    <property type="match status" value="1"/>
</dbReference>
<feature type="domain" description="Enoyl reductase (ER)" evidence="2">
    <location>
        <begin position="10"/>
        <end position="298"/>
    </location>
</feature>